<dbReference type="InterPro" id="IPR007325">
    <property type="entry name" value="KFase/CYL"/>
</dbReference>
<evidence type="ECO:0000313" key="2">
    <source>
        <dbReference type="EMBL" id="KAJ9625964.1"/>
    </source>
</evidence>
<reference evidence="2" key="1">
    <citation type="submission" date="2022-10" db="EMBL/GenBank/DDBJ databases">
        <title>Culturing micro-colonial fungi from biological soil crusts in the Mojave desert and describing Neophaeococcomyces mojavensis, and introducing the new genera and species Taxawa tesnikishii.</title>
        <authorList>
            <person name="Kurbessoian T."/>
            <person name="Stajich J.E."/>
        </authorList>
    </citation>
    <scope>NUCLEOTIDE SEQUENCE</scope>
    <source>
        <strain evidence="2">TK_35</strain>
    </source>
</reference>
<evidence type="ECO:0000256" key="1">
    <source>
        <dbReference type="ARBA" id="ARBA00007865"/>
    </source>
</evidence>
<gene>
    <name evidence="2" type="ORF">H2204_010263</name>
</gene>
<sequence>MSKTAVPDFDDLPKVEGQPQGNAWGLWGADDQIGTLNKITPEARKYAAQEVKAGLSVSLDLPLNIFDYVIANRRLFEQKVLDFKEMNSSIGHDDELHFNTQSSSQWDGLTHCGLQDQELYYNGLKHEDIIKRRDGRNGIHKWVEAGGIVGRGVLIDYVRWREETGQPPVSAASPHSVTVAELKAVAKHQNLELRPGDILLLRGGWTRWYYDASPEERREKLDKTAFIGVERSMEMVRFLWNQHISAVATDSIGFEQCPVPFGQKGAVVLHEWILAHWGMPLGELWNLEGLSELCKKQNQWSFLFTSAPLYVPGGVASPPNAIALL</sequence>
<proteinExistence type="inferred from homology"/>
<dbReference type="AlphaFoldDB" id="A0AA39CUB5"/>
<comment type="similarity">
    <text evidence="1">Belongs to the Cyclase 1 superfamily.</text>
</comment>
<dbReference type="EMBL" id="JAPDRN010000085">
    <property type="protein sequence ID" value="KAJ9625964.1"/>
    <property type="molecule type" value="Genomic_DNA"/>
</dbReference>
<dbReference type="PANTHER" id="PTHR34861">
    <property type="match status" value="1"/>
</dbReference>
<name>A0AA39CUB5_9EURO</name>
<dbReference type="PANTHER" id="PTHR34861:SF10">
    <property type="entry name" value="CYCLASE"/>
    <property type="match status" value="1"/>
</dbReference>
<dbReference type="Pfam" id="PF04199">
    <property type="entry name" value="Cyclase"/>
    <property type="match status" value="1"/>
</dbReference>
<dbReference type="SUPFAM" id="SSF102198">
    <property type="entry name" value="Putative cyclase"/>
    <property type="match status" value="1"/>
</dbReference>
<dbReference type="InterPro" id="IPR037175">
    <property type="entry name" value="KFase_sf"/>
</dbReference>
<evidence type="ECO:0000313" key="3">
    <source>
        <dbReference type="Proteomes" id="UP001172681"/>
    </source>
</evidence>
<dbReference type="Proteomes" id="UP001172681">
    <property type="component" value="Unassembled WGS sequence"/>
</dbReference>
<protein>
    <recommendedName>
        <fullName evidence="4">Cyclase</fullName>
    </recommendedName>
</protein>
<dbReference type="Gene3D" id="3.50.30.50">
    <property type="entry name" value="Putative cyclase"/>
    <property type="match status" value="1"/>
</dbReference>
<dbReference type="GO" id="GO:0004061">
    <property type="term" value="F:arylformamidase activity"/>
    <property type="evidence" value="ECO:0007669"/>
    <property type="project" value="InterPro"/>
</dbReference>
<dbReference type="GO" id="GO:0019441">
    <property type="term" value="P:L-tryptophan catabolic process to kynurenine"/>
    <property type="evidence" value="ECO:0007669"/>
    <property type="project" value="InterPro"/>
</dbReference>
<comment type="caution">
    <text evidence="2">The sequence shown here is derived from an EMBL/GenBank/DDBJ whole genome shotgun (WGS) entry which is preliminary data.</text>
</comment>
<evidence type="ECO:0008006" key="4">
    <source>
        <dbReference type="Google" id="ProtNLM"/>
    </source>
</evidence>
<keyword evidence="3" id="KW-1185">Reference proteome</keyword>
<organism evidence="2 3">
    <name type="scientific">Knufia peltigerae</name>
    <dbReference type="NCBI Taxonomy" id="1002370"/>
    <lineage>
        <taxon>Eukaryota</taxon>
        <taxon>Fungi</taxon>
        <taxon>Dikarya</taxon>
        <taxon>Ascomycota</taxon>
        <taxon>Pezizomycotina</taxon>
        <taxon>Eurotiomycetes</taxon>
        <taxon>Chaetothyriomycetidae</taxon>
        <taxon>Chaetothyriales</taxon>
        <taxon>Trichomeriaceae</taxon>
        <taxon>Knufia</taxon>
    </lineage>
</organism>
<accession>A0AA39CUB5</accession>